<protein>
    <submittedName>
        <fullName evidence="2">Uncharacterized protein</fullName>
    </submittedName>
</protein>
<evidence type="ECO:0000256" key="1">
    <source>
        <dbReference type="SAM" id="MobiDB-lite"/>
    </source>
</evidence>
<reference evidence="3" key="1">
    <citation type="journal article" date="2011" name="Nature">
        <title>Genome sequence and analysis of the tuber crop potato.</title>
        <authorList>
            <consortium name="The Potato Genome Sequencing Consortium"/>
        </authorList>
    </citation>
    <scope>NUCLEOTIDE SEQUENCE [LARGE SCALE GENOMIC DNA]</scope>
    <source>
        <strain evidence="3">cv. DM1-3 516 R44</strain>
    </source>
</reference>
<dbReference type="HOGENOM" id="CLU_043094_1_0_1"/>
<name>M1DUK9_SOLTU</name>
<feature type="compositionally biased region" description="Acidic residues" evidence="1">
    <location>
        <begin position="303"/>
        <end position="312"/>
    </location>
</feature>
<organism evidence="2 3">
    <name type="scientific">Solanum tuberosum</name>
    <name type="common">Potato</name>
    <dbReference type="NCBI Taxonomy" id="4113"/>
    <lineage>
        <taxon>Eukaryota</taxon>
        <taxon>Viridiplantae</taxon>
        <taxon>Streptophyta</taxon>
        <taxon>Embryophyta</taxon>
        <taxon>Tracheophyta</taxon>
        <taxon>Spermatophyta</taxon>
        <taxon>Magnoliopsida</taxon>
        <taxon>eudicotyledons</taxon>
        <taxon>Gunneridae</taxon>
        <taxon>Pentapetalae</taxon>
        <taxon>asterids</taxon>
        <taxon>lamiids</taxon>
        <taxon>Solanales</taxon>
        <taxon>Solanaceae</taxon>
        <taxon>Solanoideae</taxon>
        <taxon>Solaneae</taxon>
        <taxon>Solanum</taxon>
    </lineage>
</organism>
<dbReference type="OMA" id="HIIAPPL"/>
<proteinExistence type="predicted"/>
<feature type="compositionally biased region" description="Acidic residues" evidence="1">
    <location>
        <begin position="279"/>
        <end position="290"/>
    </location>
</feature>
<dbReference type="InParanoid" id="M1DUK9"/>
<feature type="region of interest" description="Disordered" evidence="1">
    <location>
        <begin position="279"/>
        <end position="314"/>
    </location>
</feature>
<dbReference type="PaxDb" id="4113-PGSC0003DMT400094655"/>
<dbReference type="Proteomes" id="UP000011115">
    <property type="component" value="Unassembled WGS sequence"/>
</dbReference>
<keyword evidence="3" id="KW-1185">Reference proteome</keyword>
<evidence type="ECO:0000313" key="3">
    <source>
        <dbReference type="Proteomes" id="UP000011115"/>
    </source>
</evidence>
<sequence>MAPKGKNVASGTSTKQDRKGAAFESLSWAPIDLPPQKFGKQAVIHYGEEWYDFQQEAKYMGDEYVIKGRLLAEFPHIHAQVHALGLHYIFVDQCECNLSLVCKFYAKWNTHHLRWNQGLIRNNRVQFLVEALNEFLGAPNCDHSEFQTMIERPPYHDIQHTLCGVKFVSSLLTRYLRALEIEEEVHDLCPPRAPHLVCHLVDVTKTKVHDPSQGKVFSTVDRQTRDDRWLGQMYGMTELQLPIGGHSVTEDEMATLAERYHLTDSAMYMCWMGPTFQEPIDDDDATADEEYGSKEDESHDVGPGDDDTDAGDGDAAFMAMDFATDVVTC</sequence>
<evidence type="ECO:0000313" key="2">
    <source>
        <dbReference type="EnsemblPlants" id="PGSC0003DMT400094655"/>
    </source>
</evidence>
<dbReference type="AlphaFoldDB" id="M1DUK9"/>
<reference evidence="2" key="2">
    <citation type="submission" date="2015-06" db="UniProtKB">
        <authorList>
            <consortium name="EnsemblPlants"/>
        </authorList>
    </citation>
    <scope>IDENTIFICATION</scope>
    <source>
        <strain evidence="2">DM1-3 516 R44</strain>
    </source>
</reference>
<accession>M1DUK9</accession>
<dbReference type="EnsemblPlants" id="PGSC0003DMT400094655">
    <property type="protein sequence ID" value="PGSC0003DMT400094655"/>
    <property type="gene ID" value="PGSC0003DMG400044226"/>
</dbReference>
<feature type="compositionally biased region" description="Basic and acidic residues" evidence="1">
    <location>
        <begin position="291"/>
        <end position="302"/>
    </location>
</feature>
<dbReference type="Gramene" id="PGSC0003DMT400094655">
    <property type="protein sequence ID" value="PGSC0003DMT400094655"/>
    <property type="gene ID" value="PGSC0003DMG400044226"/>
</dbReference>